<gene>
    <name evidence="1" type="ORF">S12H4_27558</name>
</gene>
<proteinExistence type="predicted"/>
<organism evidence="1">
    <name type="scientific">marine sediment metagenome</name>
    <dbReference type="NCBI Taxonomy" id="412755"/>
    <lineage>
        <taxon>unclassified sequences</taxon>
        <taxon>metagenomes</taxon>
        <taxon>ecological metagenomes</taxon>
    </lineage>
</organism>
<evidence type="ECO:0000313" key="1">
    <source>
        <dbReference type="EMBL" id="GAI98357.1"/>
    </source>
</evidence>
<dbReference type="EMBL" id="BARW01015739">
    <property type="protein sequence ID" value="GAI98357.1"/>
    <property type="molecule type" value="Genomic_DNA"/>
</dbReference>
<reference evidence="1" key="1">
    <citation type="journal article" date="2014" name="Front. Microbiol.">
        <title>High frequency of phylogenetically diverse reductive dehalogenase-homologous genes in deep subseafloor sedimentary metagenomes.</title>
        <authorList>
            <person name="Kawai M."/>
            <person name="Futagami T."/>
            <person name="Toyoda A."/>
            <person name="Takaki Y."/>
            <person name="Nishi S."/>
            <person name="Hori S."/>
            <person name="Arai W."/>
            <person name="Tsubouchi T."/>
            <person name="Morono Y."/>
            <person name="Uchiyama I."/>
            <person name="Ito T."/>
            <person name="Fujiyama A."/>
            <person name="Inagaki F."/>
            <person name="Takami H."/>
        </authorList>
    </citation>
    <scope>NUCLEOTIDE SEQUENCE</scope>
    <source>
        <strain evidence="1">Expedition CK06-06</strain>
    </source>
</reference>
<comment type="caution">
    <text evidence="1">The sequence shown here is derived from an EMBL/GenBank/DDBJ whole genome shotgun (WGS) entry which is preliminary data.</text>
</comment>
<accession>X1SZ60</accession>
<sequence>MAKLKVLPHQAIIDGLKGKVDFYLHRGIPCARKWPKSPGHLRAPAVMAQWQTFTDAAQAG</sequence>
<feature type="non-terminal residue" evidence="1">
    <location>
        <position position="60"/>
    </location>
</feature>
<protein>
    <submittedName>
        <fullName evidence="1">Uncharacterized protein</fullName>
    </submittedName>
</protein>
<name>X1SZ60_9ZZZZ</name>
<dbReference type="AlphaFoldDB" id="X1SZ60"/>